<dbReference type="OrthoDB" id="2041105at2"/>
<dbReference type="AlphaFoldDB" id="A0A132TGD1"/>
<dbReference type="RefSeq" id="WP_060863374.1">
    <property type="nucleotide sequence ID" value="NZ_LIRB01000148.1"/>
</dbReference>
<dbReference type="EMBL" id="LIRB01000148">
    <property type="protein sequence ID" value="KWX70273.1"/>
    <property type="molecule type" value="Genomic_DNA"/>
</dbReference>
<comment type="caution">
    <text evidence="1">The sequence shown here is derived from an EMBL/GenBank/DDBJ whole genome shotgun (WGS) entry which is preliminary data.</text>
</comment>
<evidence type="ECO:0008006" key="3">
    <source>
        <dbReference type="Google" id="ProtNLM"/>
    </source>
</evidence>
<name>A0A132TGD1_9BACL</name>
<reference evidence="1 2" key="1">
    <citation type="submission" date="2015-08" db="EMBL/GenBank/DDBJ databases">
        <title>Genomes of Paenibacillus riograndensis.</title>
        <authorList>
            <person name="Sant'Anna F.H."/>
            <person name="Souza R."/>
            <person name="Ambrosini A."/>
            <person name="Bach E."/>
            <person name="Fernandes G."/>
            <person name="Balsanelli E."/>
            <person name="Baura V.A."/>
            <person name="Pedrosa F.O."/>
            <person name="Souza E.M."/>
            <person name="Passaglia L."/>
        </authorList>
    </citation>
    <scope>NUCLEOTIDE SEQUENCE [LARGE SCALE GENOMIC DNA]</scope>
    <source>
        <strain evidence="1 2">CAS34</strain>
    </source>
</reference>
<evidence type="ECO:0000313" key="2">
    <source>
        <dbReference type="Proteomes" id="UP000070475"/>
    </source>
</evidence>
<gene>
    <name evidence="1" type="ORF">AMQ84_29830</name>
</gene>
<sequence length="349" mass="40297">MSAMQLSQENIDTNASASAFGWDFQSNAAILLALKNIRNLVSIKVEGKIEDIELYLEENKNIYVQAKSQENPASGANTLTKLKESLKTLINATNQENYDKLIYISNISNPFNNKKTSHLWGFDYIVYSYDELDSTDKKTIDKYVKSVSSSYNISLENLDLKKLEVCTFPFYGSNPDTRYRIIGAAVRRLLAESQISDALAQDLLDYWQNSFFQNASNRSVRLTKKDLIWPLIVLKTSSFSSDNWVFNEYDTGQIDEIRRKFESFINKKSEQFEFVTKVINDFSEFSKNNNYKNKEAFKKFINENWCNYSLIINNDFMDSEIIEGVIRLILAQVLSQRYSIDYVKKATGL</sequence>
<keyword evidence="2" id="KW-1185">Reference proteome</keyword>
<dbReference type="Proteomes" id="UP000070475">
    <property type="component" value="Unassembled WGS sequence"/>
</dbReference>
<evidence type="ECO:0000313" key="1">
    <source>
        <dbReference type="EMBL" id="KWX70273.1"/>
    </source>
</evidence>
<proteinExistence type="predicted"/>
<organism evidence="1 2">
    <name type="scientific">Paenibacillus riograndensis</name>
    <dbReference type="NCBI Taxonomy" id="483937"/>
    <lineage>
        <taxon>Bacteria</taxon>
        <taxon>Bacillati</taxon>
        <taxon>Bacillota</taxon>
        <taxon>Bacilli</taxon>
        <taxon>Bacillales</taxon>
        <taxon>Paenibacillaceae</taxon>
        <taxon>Paenibacillus</taxon>
        <taxon>Paenibacillus sonchi group</taxon>
    </lineage>
</organism>
<protein>
    <recommendedName>
        <fullName evidence="3">CD-NTase associated protein 4-like DNA endonuclease domain-containing protein</fullName>
    </recommendedName>
</protein>
<dbReference type="PATRIC" id="fig|483937.3.peg.1901"/>
<accession>A0A132TGD1</accession>